<dbReference type="GO" id="GO:0003700">
    <property type="term" value="F:DNA-binding transcription factor activity"/>
    <property type="evidence" value="ECO:0007669"/>
    <property type="project" value="TreeGrafter"/>
</dbReference>
<keyword evidence="2" id="KW-0238">DNA-binding</keyword>
<dbReference type="Gene3D" id="1.10.260.40">
    <property type="entry name" value="lambda repressor-like DNA-binding domains"/>
    <property type="match status" value="1"/>
</dbReference>
<dbReference type="STRING" id="272558.gene:10727826"/>
<evidence type="ECO:0000313" key="6">
    <source>
        <dbReference type="Proteomes" id="UP000001258"/>
    </source>
</evidence>
<dbReference type="CDD" id="cd01392">
    <property type="entry name" value="HTH_LacI"/>
    <property type="match status" value="1"/>
</dbReference>
<evidence type="ECO:0000313" key="5">
    <source>
        <dbReference type="EMBL" id="BAB05647.1"/>
    </source>
</evidence>
<dbReference type="PANTHER" id="PTHR30146">
    <property type="entry name" value="LACI-RELATED TRANSCRIPTIONAL REPRESSOR"/>
    <property type="match status" value="1"/>
</dbReference>
<dbReference type="Pfam" id="PF00356">
    <property type="entry name" value="LacI"/>
    <property type="match status" value="1"/>
</dbReference>
<dbReference type="SUPFAM" id="SSF53822">
    <property type="entry name" value="Periplasmic binding protein-like I"/>
    <property type="match status" value="1"/>
</dbReference>
<dbReference type="eggNOG" id="COG1609">
    <property type="taxonomic scope" value="Bacteria"/>
</dbReference>
<dbReference type="EMBL" id="BA000004">
    <property type="protein sequence ID" value="BAB05647.1"/>
    <property type="molecule type" value="Genomic_DNA"/>
</dbReference>
<dbReference type="SUPFAM" id="SSF47413">
    <property type="entry name" value="lambda repressor-like DNA-binding domains"/>
    <property type="match status" value="1"/>
</dbReference>
<reference evidence="5 6" key="1">
    <citation type="journal article" date="2000" name="Nucleic Acids Res.">
        <title>Complete genome sequence of the alkaliphilic bacterium Bacillus halodurans and genomic sequence comparison with Bacillus subtilis.</title>
        <authorList>
            <person name="Takami H."/>
            <person name="Nakasone K."/>
            <person name="Takaki Y."/>
            <person name="Maeno G."/>
            <person name="Sasaki R."/>
            <person name="Masui N."/>
            <person name="Fuji F."/>
            <person name="Hirama C."/>
            <person name="Nakamura Y."/>
            <person name="Ogasawara N."/>
            <person name="Kuhara S."/>
            <person name="Horikoshi K."/>
        </authorList>
    </citation>
    <scope>NUCLEOTIDE SEQUENCE [LARGE SCALE GENOMIC DNA]</scope>
    <source>
        <strain evidence="6">ATCC BAA-125 / DSM 18197 / FERM 7344 / JCM 9153 / C-125</strain>
    </source>
</reference>
<dbReference type="KEGG" id="bha:BH1928"/>
<keyword evidence="1" id="KW-0805">Transcription regulation</keyword>
<organism evidence="5 6">
    <name type="scientific">Halalkalibacterium halodurans (strain ATCC BAA-125 / DSM 18197 / FERM 7344 / JCM 9153 / C-125)</name>
    <name type="common">Bacillus halodurans</name>
    <dbReference type="NCBI Taxonomy" id="272558"/>
    <lineage>
        <taxon>Bacteria</taxon>
        <taxon>Bacillati</taxon>
        <taxon>Bacillota</taxon>
        <taxon>Bacilli</taxon>
        <taxon>Bacillales</taxon>
        <taxon>Bacillaceae</taxon>
        <taxon>Halalkalibacterium (ex Joshi et al. 2022)</taxon>
    </lineage>
</organism>
<dbReference type="PROSITE" id="PS50932">
    <property type="entry name" value="HTH_LACI_2"/>
    <property type="match status" value="1"/>
</dbReference>
<gene>
    <name evidence="5" type="ordered locus">BH1928</name>
</gene>
<keyword evidence="3" id="KW-0804">Transcription</keyword>
<dbReference type="Pfam" id="PF13377">
    <property type="entry name" value="Peripla_BP_3"/>
    <property type="match status" value="1"/>
</dbReference>
<dbReference type="InterPro" id="IPR000843">
    <property type="entry name" value="HTH_LacI"/>
</dbReference>
<keyword evidence="6" id="KW-1185">Reference proteome</keyword>
<dbReference type="GO" id="GO:0000976">
    <property type="term" value="F:transcription cis-regulatory region binding"/>
    <property type="evidence" value="ECO:0007669"/>
    <property type="project" value="TreeGrafter"/>
</dbReference>
<dbReference type="InterPro" id="IPR010982">
    <property type="entry name" value="Lambda_DNA-bd_dom_sf"/>
</dbReference>
<dbReference type="Gene3D" id="3.40.50.2300">
    <property type="match status" value="2"/>
</dbReference>
<protein>
    <submittedName>
        <fullName evidence="5">Transcriptional regulator (LacI family)</fullName>
    </submittedName>
</protein>
<accession>Q9KBJ8</accession>
<dbReference type="RefSeq" id="WP_010898088.1">
    <property type="nucleotide sequence ID" value="NC_002570.2"/>
</dbReference>
<dbReference type="OrthoDB" id="9775106at2"/>
<dbReference type="SMART" id="SM00354">
    <property type="entry name" value="HTH_LACI"/>
    <property type="match status" value="1"/>
</dbReference>
<dbReference type="InterPro" id="IPR028082">
    <property type="entry name" value="Peripla_BP_I"/>
</dbReference>
<evidence type="ECO:0000256" key="2">
    <source>
        <dbReference type="ARBA" id="ARBA00023125"/>
    </source>
</evidence>
<evidence type="ECO:0000259" key="4">
    <source>
        <dbReference type="PROSITE" id="PS50932"/>
    </source>
</evidence>
<dbReference type="Proteomes" id="UP000001258">
    <property type="component" value="Chromosome"/>
</dbReference>
<sequence length="335" mass="37031">MATIYDIAKKTGYSITTVSKVLNNYTDVSDKARKKVMDAVTEMGYFPSSSARMLTTKKSWTIGVVFVESAGIGMEHPFFSSVIENFKKNVERFGYDLLFASNQIGNEAKTYLEHFRYRGVDGIVVVCSLLNDPEVEKLMKADIPSVVIDLDSKGSSAVYSDNEYGSELAVDYLVSLGHRSIAHISGDQGLFVGVQRLKGFKDAIQKLNLSISDEYIVDGGFFTYEGGQRAMEALLRNRVRPTAVYAAGDLMALGAIDTIRKHGLSVPEDFSIVGFDDIQMIRYTAPALTTIRQNTDLIGKTAANLLLDQINENEKQSLSVKIPVTLIERDSCRKI</sequence>
<proteinExistence type="predicted"/>
<dbReference type="AlphaFoldDB" id="Q9KBJ8"/>
<evidence type="ECO:0000256" key="3">
    <source>
        <dbReference type="ARBA" id="ARBA00023163"/>
    </source>
</evidence>
<dbReference type="PIR" id="H83890">
    <property type="entry name" value="H83890"/>
</dbReference>
<dbReference type="InterPro" id="IPR046335">
    <property type="entry name" value="LacI/GalR-like_sensor"/>
</dbReference>
<name>Q9KBJ8_HALH5</name>
<feature type="domain" description="HTH lacI-type" evidence="4">
    <location>
        <begin position="2"/>
        <end position="56"/>
    </location>
</feature>
<evidence type="ECO:0000256" key="1">
    <source>
        <dbReference type="ARBA" id="ARBA00023015"/>
    </source>
</evidence>
<dbReference type="CDD" id="cd06267">
    <property type="entry name" value="PBP1_LacI_sugar_binding-like"/>
    <property type="match status" value="1"/>
</dbReference>
<dbReference type="HOGENOM" id="CLU_037628_6_2_9"/>
<dbReference type="PANTHER" id="PTHR30146:SF109">
    <property type="entry name" value="HTH-TYPE TRANSCRIPTIONAL REGULATOR GALS"/>
    <property type="match status" value="1"/>
</dbReference>